<feature type="domain" description="Chaperone DnaJ C-terminal" evidence="7">
    <location>
        <begin position="350"/>
        <end position="487"/>
    </location>
</feature>
<dbReference type="InterPro" id="IPR008971">
    <property type="entry name" value="HSP40/DnaJ_pept-bd"/>
</dbReference>
<name>A0A1Q9D8V3_SYMMI</name>
<organism evidence="9 10">
    <name type="scientific">Symbiodinium microadriaticum</name>
    <name type="common">Dinoflagellate</name>
    <name type="synonym">Zooxanthella microadriatica</name>
    <dbReference type="NCBI Taxonomy" id="2951"/>
    <lineage>
        <taxon>Eukaryota</taxon>
        <taxon>Sar</taxon>
        <taxon>Alveolata</taxon>
        <taxon>Dinophyceae</taxon>
        <taxon>Suessiales</taxon>
        <taxon>Symbiodiniaceae</taxon>
        <taxon>Symbiodinium</taxon>
    </lineage>
</organism>
<dbReference type="GO" id="GO:0030544">
    <property type="term" value="F:Hsp70 protein binding"/>
    <property type="evidence" value="ECO:0007669"/>
    <property type="project" value="InterPro"/>
</dbReference>
<keyword evidence="10" id="KW-1185">Reference proteome</keyword>
<dbReference type="InterPro" id="IPR002939">
    <property type="entry name" value="DnaJ_C"/>
</dbReference>
<keyword evidence="3" id="KW-0863">Zinc-finger</keyword>
<dbReference type="InterPro" id="IPR044713">
    <property type="entry name" value="DNJA1/2-like"/>
</dbReference>
<dbReference type="GO" id="GO:0008270">
    <property type="term" value="F:zinc ion binding"/>
    <property type="evidence" value="ECO:0007669"/>
    <property type="project" value="UniProtKB-KW"/>
</dbReference>
<feature type="compositionally biased region" description="Basic and acidic residues" evidence="5">
    <location>
        <begin position="513"/>
        <end position="525"/>
    </location>
</feature>
<protein>
    <submittedName>
        <fullName evidence="9">DnaJ protein-like 1</fullName>
    </submittedName>
</protein>
<evidence type="ECO:0000256" key="2">
    <source>
        <dbReference type="ARBA" id="ARBA00022737"/>
    </source>
</evidence>
<keyword evidence="1" id="KW-0479">Metal-binding</keyword>
<evidence type="ECO:0000313" key="9">
    <source>
        <dbReference type="EMBL" id="OLP91557.1"/>
    </source>
</evidence>
<dbReference type="SUPFAM" id="SSF49493">
    <property type="entry name" value="HSP40/DnaJ peptide-binding domain"/>
    <property type="match status" value="2"/>
</dbReference>
<dbReference type="OrthoDB" id="426386at2759"/>
<evidence type="ECO:0000256" key="6">
    <source>
        <dbReference type="SAM" id="SignalP"/>
    </source>
</evidence>
<keyword evidence="6" id="KW-0732">Signal</keyword>
<dbReference type="FunFam" id="2.60.260.20:FF:000003">
    <property type="entry name" value="DnaJ subfamily A member 2"/>
    <property type="match status" value="1"/>
</dbReference>
<dbReference type="Pfam" id="PF01556">
    <property type="entry name" value="DnaJ_C"/>
    <property type="match status" value="1"/>
</dbReference>
<dbReference type="CDD" id="cd10747">
    <property type="entry name" value="DnaJ_C"/>
    <property type="match status" value="1"/>
</dbReference>
<feature type="chain" id="PRO_5011960454" evidence="6">
    <location>
        <begin position="27"/>
        <end position="549"/>
    </location>
</feature>
<evidence type="ECO:0000256" key="3">
    <source>
        <dbReference type="ARBA" id="ARBA00022771"/>
    </source>
</evidence>
<comment type="caution">
    <text evidence="9">The sequence shown here is derived from an EMBL/GenBank/DDBJ whole genome shotgun (WGS) entry which is preliminary data.</text>
</comment>
<proteinExistence type="predicted"/>
<sequence length="549" mass="58863">MAPMLQKSCTPLAFLGLYVFVGEVSGSALDMGEWTGGGWYIQNDGVMGGRSSGTLELADSGAKFEGSINLNGGGFASFRRSFAARDLTSYAGLWVEFDTLPEDSIVPLAVHIALNDASRYNDFGAAIALPPGPAGSTFSAFLPFSWFTKQTRWSCGSCSLDVGRVTGLRVMILSAEDLPTSRGSVPSLSLSDETSWKMIQAGIRRGSFVWNQGYQALCGAIYNSTALTISAASGVSQPVQSVMRAALQRAEVYPINGGTDAAWIFRRGFDHVLAAYDGSSAPPDGNYPEVAHGDWVVTAMTGQGDGANVENLEDVKLLPVDRLENELDQQMASAAAQQLPLQAVGFLAAGVSQKKGQAYTQPEKVPFQVTVEPGTEDGAEFRFPGASDEAPGHDAGDLIIAVREASHPTFQRVKDSLVVKANLSLAEALCGFERKIKYLDGTDLVIRSEPGQVVKPEDMLVISGKGMPNRQTGKSGDLFVQIRVDFPKEISESSRAPLAELLGGKALDGEDSDAPRARKLSDRQVRDVNDRWRQYAESKEQQGAQCVQQ</sequence>
<dbReference type="EMBL" id="LSRX01000660">
    <property type="protein sequence ID" value="OLP91557.1"/>
    <property type="molecule type" value="Genomic_DNA"/>
</dbReference>
<dbReference type="SUPFAM" id="SSF49785">
    <property type="entry name" value="Galactose-binding domain-like"/>
    <property type="match status" value="1"/>
</dbReference>
<gene>
    <name evidence="9" type="primary">DNAJ1</name>
    <name evidence="9" type="ORF">AK812_SmicGene26742</name>
</gene>
<dbReference type="Pfam" id="PF08547">
    <property type="entry name" value="CIA30"/>
    <property type="match status" value="1"/>
</dbReference>
<evidence type="ECO:0000259" key="7">
    <source>
        <dbReference type="Pfam" id="PF01556"/>
    </source>
</evidence>
<evidence type="ECO:0000256" key="5">
    <source>
        <dbReference type="SAM" id="MobiDB-lite"/>
    </source>
</evidence>
<evidence type="ECO:0000259" key="8">
    <source>
        <dbReference type="Pfam" id="PF08547"/>
    </source>
</evidence>
<keyword evidence="2" id="KW-0677">Repeat</keyword>
<dbReference type="AlphaFoldDB" id="A0A1Q9D8V3"/>
<evidence type="ECO:0000313" key="10">
    <source>
        <dbReference type="Proteomes" id="UP000186817"/>
    </source>
</evidence>
<dbReference type="Proteomes" id="UP000186817">
    <property type="component" value="Unassembled WGS sequence"/>
</dbReference>
<dbReference type="GO" id="GO:0006457">
    <property type="term" value="P:protein folding"/>
    <property type="evidence" value="ECO:0007669"/>
    <property type="project" value="InterPro"/>
</dbReference>
<dbReference type="GO" id="GO:0051082">
    <property type="term" value="F:unfolded protein binding"/>
    <property type="evidence" value="ECO:0007669"/>
    <property type="project" value="InterPro"/>
</dbReference>
<dbReference type="InterPro" id="IPR008979">
    <property type="entry name" value="Galactose-bd-like_sf"/>
</dbReference>
<feature type="region of interest" description="Disordered" evidence="5">
    <location>
        <begin position="503"/>
        <end position="525"/>
    </location>
</feature>
<accession>A0A1Q9D8V3</accession>
<evidence type="ECO:0000256" key="4">
    <source>
        <dbReference type="ARBA" id="ARBA00022833"/>
    </source>
</evidence>
<evidence type="ECO:0000256" key="1">
    <source>
        <dbReference type="ARBA" id="ARBA00022723"/>
    </source>
</evidence>
<dbReference type="PANTHER" id="PTHR43888">
    <property type="entry name" value="DNAJ-LIKE-2, ISOFORM A-RELATED"/>
    <property type="match status" value="1"/>
</dbReference>
<keyword evidence="4" id="KW-0862">Zinc</keyword>
<reference evidence="9 10" key="1">
    <citation type="submission" date="2016-02" db="EMBL/GenBank/DDBJ databases">
        <title>Genome analysis of coral dinoflagellate symbionts highlights evolutionary adaptations to a symbiotic lifestyle.</title>
        <authorList>
            <person name="Aranda M."/>
            <person name="Li Y."/>
            <person name="Liew Y.J."/>
            <person name="Baumgarten S."/>
            <person name="Simakov O."/>
            <person name="Wilson M."/>
            <person name="Piel J."/>
            <person name="Ashoor H."/>
            <person name="Bougouffa S."/>
            <person name="Bajic V.B."/>
            <person name="Ryu T."/>
            <person name="Ravasi T."/>
            <person name="Bayer T."/>
            <person name="Micklem G."/>
            <person name="Kim H."/>
            <person name="Bhak J."/>
            <person name="Lajeunesse T.C."/>
            <person name="Voolstra C.R."/>
        </authorList>
    </citation>
    <scope>NUCLEOTIDE SEQUENCE [LARGE SCALE GENOMIC DNA]</scope>
    <source>
        <strain evidence="9 10">CCMP2467</strain>
    </source>
</reference>
<dbReference type="InterPro" id="IPR013857">
    <property type="entry name" value="NADH-UbQ_OxRdtase-assoc_prot30"/>
</dbReference>
<dbReference type="Gene3D" id="2.60.260.20">
    <property type="entry name" value="Urease metallochaperone UreE, N-terminal domain"/>
    <property type="match status" value="2"/>
</dbReference>
<feature type="domain" description="NADH:ubiquinone oxidoreductase intermediate-associated protein 30" evidence="8">
    <location>
        <begin position="38"/>
        <end position="97"/>
    </location>
</feature>
<feature type="signal peptide" evidence="6">
    <location>
        <begin position="1"/>
        <end position="26"/>
    </location>
</feature>